<name>A0A6C0LQ30_9ZZZZ</name>
<dbReference type="AlphaFoldDB" id="A0A6C0LQ30"/>
<organism evidence="2">
    <name type="scientific">viral metagenome</name>
    <dbReference type="NCBI Taxonomy" id="1070528"/>
    <lineage>
        <taxon>unclassified sequences</taxon>
        <taxon>metagenomes</taxon>
        <taxon>organismal metagenomes</taxon>
    </lineage>
</organism>
<protein>
    <submittedName>
        <fullName evidence="2">Uncharacterized protein</fullName>
    </submittedName>
</protein>
<dbReference type="EMBL" id="MN740533">
    <property type="protein sequence ID" value="QHU31851.1"/>
    <property type="molecule type" value="Genomic_DNA"/>
</dbReference>
<feature type="compositionally biased region" description="Polar residues" evidence="1">
    <location>
        <begin position="1"/>
        <end position="10"/>
    </location>
</feature>
<proteinExistence type="predicted"/>
<evidence type="ECO:0000256" key="1">
    <source>
        <dbReference type="SAM" id="MobiDB-lite"/>
    </source>
</evidence>
<evidence type="ECO:0000313" key="2">
    <source>
        <dbReference type="EMBL" id="QHU31851.1"/>
    </source>
</evidence>
<sequence length="244" mass="26715">MGQSSSNFTSAHKEQQTEPAAKGHYVSDIKTGYRWATDPIVSGPEVVKKPLGNVVPQFETDNNLKYAFSLPGYPGEVWGPYRKQFTKSDFGGQVFTPPESIDGVPILCRCRDIPTYMRDPRGGRMLQGFGAVTLGKSMPACWDDTESIWNAFGGMYYYLKIRHPDFFTYAASKDGLLGVAKGIATGPVGPVPLALGAYYLTRPKKVAAAAAAAAAPSAVGGTRRRRQQKAKNTRKMNRLKSKRR</sequence>
<feature type="region of interest" description="Disordered" evidence="1">
    <location>
        <begin position="213"/>
        <end position="244"/>
    </location>
</feature>
<feature type="region of interest" description="Disordered" evidence="1">
    <location>
        <begin position="1"/>
        <end position="23"/>
    </location>
</feature>
<reference evidence="2" key="1">
    <citation type="journal article" date="2020" name="Nature">
        <title>Giant virus diversity and host interactions through global metagenomics.</title>
        <authorList>
            <person name="Schulz F."/>
            <person name="Roux S."/>
            <person name="Paez-Espino D."/>
            <person name="Jungbluth S."/>
            <person name="Walsh D.A."/>
            <person name="Denef V.J."/>
            <person name="McMahon K.D."/>
            <person name="Konstantinidis K.T."/>
            <person name="Eloe-Fadrosh E.A."/>
            <person name="Kyrpides N.C."/>
            <person name="Woyke T."/>
        </authorList>
    </citation>
    <scope>NUCLEOTIDE SEQUENCE</scope>
    <source>
        <strain evidence="2">GVMAG-M-3300027963-41</strain>
    </source>
</reference>
<feature type="compositionally biased region" description="Basic residues" evidence="1">
    <location>
        <begin position="222"/>
        <end position="244"/>
    </location>
</feature>
<accession>A0A6C0LQ30</accession>